<feature type="non-terminal residue" evidence="1">
    <location>
        <position position="1"/>
    </location>
</feature>
<dbReference type="AlphaFoldDB" id="A0AAV5U5E0"/>
<dbReference type="Proteomes" id="UP001432027">
    <property type="component" value="Unassembled WGS sequence"/>
</dbReference>
<gene>
    <name evidence="1" type="ORF">PENTCL1PPCAC_23837</name>
</gene>
<evidence type="ECO:0000313" key="1">
    <source>
        <dbReference type="EMBL" id="GMT01663.1"/>
    </source>
</evidence>
<keyword evidence="2" id="KW-1185">Reference proteome</keyword>
<evidence type="ECO:0008006" key="3">
    <source>
        <dbReference type="Google" id="ProtNLM"/>
    </source>
</evidence>
<protein>
    <recommendedName>
        <fullName evidence="3">BTB domain-containing protein</fullName>
    </recommendedName>
</protein>
<dbReference type="PANTHER" id="PTHR22744:SF14">
    <property type="entry name" value="BTB DOMAIN-CONTAINING PROTEIN-RELATED"/>
    <property type="match status" value="1"/>
</dbReference>
<dbReference type="PANTHER" id="PTHR22744">
    <property type="entry name" value="HELIX LOOP HELIX PROTEIN 21-RELATED"/>
    <property type="match status" value="1"/>
</dbReference>
<name>A0AAV5U5E0_9BILA</name>
<accession>A0AAV5U5E0</accession>
<dbReference type="EMBL" id="BTSX01000005">
    <property type="protein sequence ID" value="GMT01663.1"/>
    <property type="molecule type" value="Genomic_DNA"/>
</dbReference>
<sequence length="90" mass="10287">DNLLFLLKLGDFFQIKLILDLCEEFLITSTVLSLASKLLLSDQYCLVKLQGHCLDLLKTMEDVKELKKTSEYKDLSDATKVALYEKIVSE</sequence>
<proteinExistence type="predicted"/>
<evidence type="ECO:0000313" key="2">
    <source>
        <dbReference type="Proteomes" id="UP001432027"/>
    </source>
</evidence>
<reference evidence="1" key="1">
    <citation type="submission" date="2023-10" db="EMBL/GenBank/DDBJ databases">
        <title>Genome assembly of Pristionchus species.</title>
        <authorList>
            <person name="Yoshida K."/>
            <person name="Sommer R.J."/>
        </authorList>
    </citation>
    <scope>NUCLEOTIDE SEQUENCE</scope>
    <source>
        <strain evidence="1">RS0144</strain>
    </source>
</reference>
<organism evidence="1 2">
    <name type="scientific">Pristionchus entomophagus</name>
    <dbReference type="NCBI Taxonomy" id="358040"/>
    <lineage>
        <taxon>Eukaryota</taxon>
        <taxon>Metazoa</taxon>
        <taxon>Ecdysozoa</taxon>
        <taxon>Nematoda</taxon>
        <taxon>Chromadorea</taxon>
        <taxon>Rhabditida</taxon>
        <taxon>Rhabditina</taxon>
        <taxon>Diplogasteromorpha</taxon>
        <taxon>Diplogasteroidea</taxon>
        <taxon>Neodiplogasteridae</taxon>
        <taxon>Pristionchus</taxon>
    </lineage>
</organism>
<comment type="caution">
    <text evidence="1">The sequence shown here is derived from an EMBL/GenBank/DDBJ whole genome shotgun (WGS) entry which is preliminary data.</text>
</comment>